<gene>
    <name evidence="13" type="ORF">CLO192961_LOCUS132707</name>
</gene>
<evidence type="ECO:0000256" key="1">
    <source>
        <dbReference type="ARBA" id="ARBA00004782"/>
    </source>
</evidence>
<dbReference type="Pfam" id="PF01557">
    <property type="entry name" value="FAA_hydrolase"/>
    <property type="match status" value="1"/>
</dbReference>
<keyword evidence="8 10" id="KW-0828">Tyrosine catabolism</keyword>
<dbReference type="Proteomes" id="UP000766486">
    <property type="component" value="Unassembled WGS sequence"/>
</dbReference>
<dbReference type="NCBIfam" id="TIGR01266">
    <property type="entry name" value="fum_ac_acetase"/>
    <property type="match status" value="1"/>
</dbReference>
<keyword evidence="4 10" id="KW-0479">Metal-binding</keyword>
<dbReference type="EMBL" id="CABFNS010000715">
    <property type="protein sequence ID" value="VUC24152.1"/>
    <property type="molecule type" value="Genomic_DNA"/>
</dbReference>
<dbReference type="Gene3D" id="3.90.850.10">
    <property type="entry name" value="Fumarylacetoacetase-like, C-terminal domain"/>
    <property type="match status" value="1"/>
</dbReference>
<feature type="domain" description="Fumarylacetoacetase N-terminal" evidence="12">
    <location>
        <begin position="16"/>
        <end position="114"/>
    </location>
</feature>
<dbReference type="InterPro" id="IPR011234">
    <property type="entry name" value="Fumarylacetoacetase-like_C"/>
</dbReference>
<evidence type="ECO:0000256" key="8">
    <source>
        <dbReference type="ARBA" id="ARBA00022878"/>
    </source>
</evidence>
<evidence type="ECO:0000259" key="11">
    <source>
        <dbReference type="Pfam" id="PF01557"/>
    </source>
</evidence>
<comment type="pathway">
    <text evidence="1 10">Amino-acid degradation; L-phenylalanine degradation; acetoacetate and fumarate from L-phenylalanine: step 6/6.</text>
</comment>
<comment type="cofactor">
    <cofactor evidence="10">
        <name>Mg(2+)</name>
        <dbReference type="ChEBI" id="CHEBI:18420"/>
    </cofactor>
    <cofactor evidence="10">
        <name>Ca(2+)</name>
        <dbReference type="ChEBI" id="CHEBI:29108"/>
    </cofactor>
</comment>
<dbReference type="PANTHER" id="PTHR43069:SF2">
    <property type="entry name" value="FUMARYLACETOACETASE"/>
    <property type="match status" value="1"/>
</dbReference>
<keyword evidence="6 10" id="KW-0106">Calcium</keyword>
<name>A0ABY6U0M1_BIOOC</name>
<comment type="catalytic activity">
    <reaction evidence="10">
        <text>4-fumarylacetoacetate + H2O = acetoacetate + fumarate + H(+)</text>
        <dbReference type="Rhea" id="RHEA:10244"/>
        <dbReference type="ChEBI" id="CHEBI:13705"/>
        <dbReference type="ChEBI" id="CHEBI:15377"/>
        <dbReference type="ChEBI" id="CHEBI:15378"/>
        <dbReference type="ChEBI" id="CHEBI:18034"/>
        <dbReference type="ChEBI" id="CHEBI:29806"/>
        <dbReference type="EC" id="3.7.1.2"/>
    </reaction>
</comment>
<keyword evidence="14" id="KW-1185">Reference proteome</keyword>
<organism evidence="13 14">
    <name type="scientific">Bionectria ochroleuca</name>
    <name type="common">Gliocladium roseum</name>
    <dbReference type="NCBI Taxonomy" id="29856"/>
    <lineage>
        <taxon>Eukaryota</taxon>
        <taxon>Fungi</taxon>
        <taxon>Dikarya</taxon>
        <taxon>Ascomycota</taxon>
        <taxon>Pezizomycotina</taxon>
        <taxon>Sordariomycetes</taxon>
        <taxon>Hypocreomycetidae</taxon>
        <taxon>Hypocreales</taxon>
        <taxon>Bionectriaceae</taxon>
        <taxon>Clonostachys</taxon>
    </lineage>
</organism>
<comment type="caution">
    <text evidence="13">The sequence shown here is derived from an EMBL/GenBank/DDBJ whole genome shotgun (WGS) entry which is preliminary data.</text>
</comment>
<evidence type="ECO:0000256" key="10">
    <source>
        <dbReference type="RuleBase" id="RU366008"/>
    </source>
</evidence>
<comment type="similarity">
    <text evidence="2 10">Belongs to the FAH family.</text>
</comment>
<dbReference type="InterPro" id="IPR036462">
    <property type="entry name" value="Fumarylacetoacetase_N_sf"/>
</dbReference>
<keyword evidence="9 10" id="KW-0585">Phenylalanine catabolism</keyword>
<accession>A0ABY6U0M1</accession>
<evidence type="ECO:0000256" key="2">
    <source>
        <dbReference type="ARBA" id="ARBA00010211"/>
    </source>
</evidence>
<sequence>MNNNIDIPNGSPFSIHNIPFGVISTRSNEAPRCAVAIGDYAIDLDSLARTGCLDHAGLKPSASEIFAQPNLNRFAALGRQVRREVRENLIRDITKGEIPHGSLHKLVDVKMHLPFRIGGFSDFYCSLEHVHNCSDMTTRASIPENWFYAPSVYNSRVSSIIPSPQPVRRPNGMFYNEDKKPTYGPSQEVDYELEMGVFVSKPIPFGSTLDIKEVEEHIFGFVMLNDWSARDLQVFEMKPLGPFHAKGFGTSISPWVVTMDALEPFRCTPKTVQDPVPPRHLRWPGQNGTFDIRLRADLLRKGMQMNLGTSNLRYLYWTPFQQLAHHASAMCGIGTGDLIGTGTISGDGEDGGGNKTELGCLYEATRGGSRAIRFSDGTSVKYLQDGDEIILSGTCGNASGGGPYLGFGECRGALLPAFGGE</sequence>
<keyword evidence="7 10" id="KW-0460">Magnesium</keyword>
<dbReference type="Gene3D" id="2.30.30.230">
    <property type="entry name" value="Fumarylacetoacetase, N-terminal domain"/>
    <property type="match status" value="1"/>
</dbReference>
<dbReference type="InterPro" id="IPR005959">
    <property type="entry name" value="Fumarylacetoacetase"/>
</dbReference>
<keyword evidence="5 10" id="KW-0378">Hydrolase</keyword>
<protein>
    <recommendedName>
        <fullName evidence="3 10">Fumarylacetoacetase</fullName>
        <ecNumber evidence="3 10">3.7.1.2</ecNumber>
    </recommendedName>
    <alternativeName>
        <fullName evidence="10">Fumarylacetoacetate hydrolase</fullName>
    </alternativeName>
</protein>
<evidence type="ECO:0000313" key="14">
    <source>
        <dbReference type="Proteomes" id="UP000766486"/>
    </source>
</evidence>
<evidence type="ECO:0000256" key="4">
    <source>
        <dbReference type="ARBA" id="ARBA00022723"/>
    </source>
</evidence>
<dbReference type="SUPFAM" id="SSF63433">
    <property type="entry name" value="Fumarylacetoacetate hydrolase, FAH, N-terminal domain"/>
    <property type="match status" value="1"/>
</dbReference>
<evidence type="ECO:0000256" key="9">
    <source>
        <dbReference type="ARBA" id="ARBA00023232"/>
    </source>
</evidence>
<evidence type="ECO:0000256" key="7">
    <source>
        <dbReference type="ARBA" id="ARBA00022842"/>
    </source>
</evidence>
<evidence type="ECO:0000256" key="5">
    <source>
        <dbReference type="ARBA" id="ARBA00022801"/>
    </source>
</evidence>
<evidence type="ECO:0000313" key="13">
    <source>
        <dbReference type="EMBL" id="VUC24152.1"/>
    </source>
</evidence>
<dbReference type="InterPro" id="IPR015377">
    <property type="entry name" value="Fumarylacetoacetase_N"/>
</dbReference>
<dbReference type="Pfam" id="PF09298">
    <property type="entry name" value="FAA_hydrolase_N"/>
    <property type="match status" value="1"/>
</dbReference>
<dbReference type="EC" id="3.7.1.2" evidence="3 10"/>
<evidence type="ECO:0000256" key="6">
    <source>
        <dbReference type="ARBA" id="ARBA00022837"/>
    </source>
</evidence>
<feature type="domain" description="Fumarylacetoacetase-like C-terminal" evidence="11">
    <location>
        <begin position="121"/>
        <end position="393"/>
    </location>
</feature>
<dbReference type="SUPFAM" id="SSF56529">
    <property type="entry name" value="FAH"/>
    <property type="match status" value="1"/>
</dbReference>
<dbReference type="InterPro" id="IPR036663">
    <property type="entry name" value="Fumarylacetoacetase_C_sf"/>
</dbReference>
<dbReference type="PANTHER" id="PTHR43069">
    <property type="entry name" value="FUMARYLACETOACETASE"/>
    <property type="match status" value="1"/>
</dbReference>
<evidence type="ECO:0000256" key="3">
    <source>
        <dbReference type="ARBA" id="ARBA00012094"/>
    </source>
</evidence>
<evidence type="ECO:0000259" key="12">
    <source>
        <dbReference type="Pfam" id="PF09298"/>
    </source>
</evidence>
<proteinExistence type="inferred from homology"/>
<reference evidence="13 14" key="1">
    <citation type="submission" date="2019-06" db="EMBL/GenBank/DDBJ databases">
        <authorList>
            <person name="Broberg M."/>
        </authorList>
    </citation>
    <scope>NUCLEOTIDE SEQUENCE [LARGE SCALE GENOMIC DNA]</scope>
</reference>